<dbReference type="PROSITE" id="PS01315">
    <property type="entry name" value="CDS"/>
    <property type="match status" value="1"/>
</dbReference>
<evidence type="ECO:0000256" key="8">
    <source>
        <dbReference type="ARBA" id="ARBA00022679"/>
    </source>
</evidence>
<feature type="compositionally biased region" description="Polar residues" evidence="17">
    <location>
        <begin position="1"/>
        <end position="18"/>
    </location>
</feature>
<feature type="transmembrane region" description="Helical" evidence="18">
    <location>
        <begin position="288"/>
        <end position="307"/>
    </location>
</feature>
<evidence type="ECO:0000256" key="18">
    <source>
        <dbReference type="SAM" id="Phobius"/>
    </source>
</evidence>
<keyword evidence="11 18" id="KW-1133">Transmembrane helix</keyword>
<evidence type="ECO:0000256" key="13">
    <source>
        <dbReference type="ARBA" id="ARBA00023136"/>
    </source>
</evidence>
<feature type="compositionally biased region" description="Acidic residues" evidence="17">
    <location>
        <begin position="26"/>
        <end position="35"/>
    </location>
</feature>
<comment type="pathway">
    <text evidence="4">Lipid metabolism.</text>
</comment>
<evidence type="ECO:0000313" key="19">
    <source>
        <dbReference type="EMBL" id="CAL1706467.1"/>
    </source>
</evidence>
<feature type="transmembrane region" description="Helical" evidence="18">
    <location>
        <begin position="327"/>
        <end position="347"/>
    </location>
</feature>
<keyword evidence="7" id="KW-0444">Lipid biosynthesis</keyword>
<evidence type="ECO:0000256" key="7">
    <source>
        <dbReference type="ARBA" id="ARBA00022516"/>
    </source>
</evidence>
<protein>
    <recommendedName>
        <fullName evidence="6 16">Phosphatidate cytidylyltransferase</fullName>
        <ecNumber evidence="6 16">2.7.7.41</ecNumber>
    </recommendedName>
</protein>
<evidence type="ECO:0000256" key="11">
    <source>
        <dbReference type="ARBA" id="ARBA00022989"/>
    </source>
</evidence>
<keyword evidence="14" id="KW-0594">Phospholipid biosynthesis</keyword>
<dbReference type="EC" id="2.7.7.41" evidence="6 16"/>
<dbReference type="InterPro" id="IPR000374">
    <property type="entry name" value="PC_trans"/>
</dbReference>
<evidence type="ECO:0000256" key="1">
    <source>
        <dbReference type="ARBA" id="ARBA00001698"/>
    </source>
</evidence>
<feature type="compositionally biased region" description="Basic and acidic residues" evidence="17">
    <location>
        <begin position="62"/>
        <end position="73"/>
    </location>
</feature>
<accession>A0ABP1DIK0</accession>
<feature type="region of interest" description="Disordered" evidence="17">
    <location>
        <begin position="1"/>
        <end position="187"/>
    </location>
</feature>
<feature type="transmembrane region" description="Helical" evidence="18">
    <location>
        <begin position="502"/>
        <end position="522"/>
    </location>
</feature>
<evidence type="ECO:0000256" key="4">
    <source>
        <dbReference type="ARBA" id="ARBA00005189"/>
    </source>
</evidence>
<evidence type="ECO:0000256" key="17">
    <source>
        <dbReference type="SAM" id="MobiDB-lite"/>
    </source>
</evidence>
<organism evidence="19 20">
    <name type="scientific">Somion occarium</name>
    <dbReference type="NCBI Taxonomy" id="3059160"/>
    <lineage>
        <taxon>Eukaryota</taxon>
        <taxon>Fungi</taxon>
        <taxon>Dikarya</taxon>
        <taxon>Basidiomycota</taxon>
        <taxon>Agaricomycotina</taxon>
        <taxon>Agaricomycetes</taxon>
        <taxon>Polyporales</taxon>
        <taxon>Cerrenaceae</taxon>
        <taxon>Somion</taxon>
    </lineage>
</organism>
<sequence length="631" mass="70716">MSRPVSQTSQPSWTSKTTFDALGVESGEETDEESVQESVLDQQSLEPPKPTKSALKKAKTLARIERRKQERAKARSAQVTPTLTDDLASSVDELPRQAHRPNGTVKHVSTETRTVNGQAPPPAPAEEELERASSSKPPSSEIVQSKANGHVQEESKPLEHELTPVPEEQPIPPPSAPVEEKKTPSQLSVQNVQNGHAYAPVVENKQMDLAQAEKSKKLQNALTRTVWTVIMIGGFLGLLAMGHVYMIILVMLCQTLVYREVTSLFSLKRKGDTGETPGRDPWSKTLNWYFFAVTNYFLYGESIIHYFKHVVFSDAQLAPFATNHRMISFALYTIGFVGFVMSLQRGYLKQQFGLFCWVHMTLLLIVVSSHFIVNNILEGMIWFWVPASLVICNDVFAYIWGITLGRTPLIKLSPKKTVEGFVGAFFSTVVFGIIWGTFFMRFDYMICPVRELGVSAFDTTVHCKPNPVFVWRDWNIPAPLSALLSTLLGRAITSIPYAPYQIHLFFMACFASLVAPFGGFFASGFKRAFNIKDFGHSIPGHGGMTDRMDCQCVLPYLPFACVRVVLMRTDVCRFLMGVFTYVYYSNLIRETHVTVGSVLQTIVNGLTFHEQMELIADLKRYLEGQGIRVNV</sequence>
<evidence type="ECO:0000313" key="20">
    <source>
        <dbReference type="Proteomes" id="UP001497453"/>
    </source>
</evidence>
<keyword evidence="13 18" id="KW-0472">Membrane</keyword>
<comment type="catalytic activity">
    <reaction evidence="1 16">
        <text>a 1,2-diacyl-sn-glycero-3-phosphate + CTP + H(+) = a CDP-1,2-diacyl-sn-glycerol + diphosphate</text>
        <dbReference type="Rhea" id="RHEA:16229"/>
        <dbReference type="ChEBI" id="CHEBI:15378"/>
        <dbReference type="ChEBI" id="CHEBI:33019"/>
        <dbReference type="ChEBI" id="CHEBI:37563"/>
        <dbReference type="ChEBI" id="CHEBI:58332"/>
        <dbReference type="ChEBI" id="CHEBI:58608"/>
        <dbReference type="EC" id="2.7.7.41"/>
    </reaction>
</comment>
<evidence type="ECO:0000256" key="3">
    <source>
        <dbReference type="ARBA" id="ARBA00005119"/>
    </source>
</evidence>
<dbReference type="Proteomes" id="UP001497453">
    <property type="component" value="Chromosome 4"/>
</dbReference>
<feature type="transmembrane region" description="Helical" evidence="18">
    <location>
        <begin position="379"/>
        <end position="400"/>
    </location>
</feature>
<reference evidence="20" key="1">
    <citation type="submission" date="2024-04" db="EMBL/GenBank/DDBJ databases">
        <authorList>
            <person name="Shaw F."/>
            <person name="Minotto A."/>
        </authorList>
    </citation>
    <scope>NUCLEOTIDE SEQUENCE [LARGE SCALE GENOMIC DNA]</scope>
</reference>
<dbReference type="PANTHER" id="PTHR13773">
    <property type="entry name" value="PHOSPHATIDATE CYTIDYLYLTRANSFERASE"/>
    <property type="match status" value="1"/>
</dbReference>
<evidence type="ECO:0000256" key="14">
    <source>
        <dbReference type="ARBA" id="ARBA00023209"/>
    </source>
</evidence>
<feature type="transmembrane region" description="Helical" evidence="18">
    <location>
        <begin position="421"/>
        <end position="442"/>
    </location>
</feature>
<feature type="transmembrane region" description="Helical" evidence="18">
    <location>
        <begin position="221"/>
        <end position="239"/>
    </location>
</feature>
<feature type="compositionally biased region" description="Polar residues" evidence="17">
    <location>
        <begin position="134"/>
        <end position="147"/>
    </location>
</feature>
<feature type="compositionally biased region" description="Polar residues" evidence="17">
    <location>
        <begin position="36"/>
        <end position="45"/>
    </location>
</feature>
<keyword evidence="10 16" id="KW-0548">Nucleotidyltransferase</keyword>
<keyword evidence="12" id="KW-0443">Lipid metabolism</keyword>
<evidence type="ECO:0000256" key="16">
    <source>
        <dbReference type="RuleBase" id="RU003938"/>
    </source>
</evidence>
<dbReference type="PANTHER" id="PTHR13773:SF8">
    <property type="entry name" value="PHOSPHATIDATE CYTIDYLYLTRANSFERASE, PHOTORECEPTOR-SPECIFIC"/>
    <property type="match status" value="1"/>
</dbReference>
<comment type="similarity">
    <text evidence="5 16">Belongs to the CDS family.</text>
</comment>
<dbReference type="Pfam" id="PF01148">
    <property type="entry name" value="CTP_transf_1"/>
    <property type="match status" value="1"/>
</dbReference>
<gene>
    <name evidence="19" type="ORF">GFSPODELE1_LOCUS5881</name>
</gene>
<comment type="pathway">
    <text evidence="3 16">Phospholipid metabolism; CDP-diacylglycerol biosynthesis; CDP-diacylglycerol from sn-glycerol 3-phosphate: step 3/3.</text>
</comment>
<evidence type="ECO:0000256" key="15">
    <source>
        <dbReference type="ARBA" id="ARBA00023264"/>
    </source>
</evidence>
<feature type="compositionally biased region" description="Basic and acidic residues" evidence="17">
    <location>
        <begin position="151"/>
        <end position="162"/>
    </location>
</feature>
<evidence type="ECO:0000256" key="10">
    <source>
        <dbReference type="ARBA" id="ARBA00022695"/>
    </source>
</evidence>
<keyword evidence="20" id="KW-1185">Reference proteome</keyword>
<feature type="transmembrane region" description="Helical" evidence="18">
    <location>
        <begin position="354"/>
        <end position="373"/>
    </location>
</feature>
<keyword evidence="9 16" id="KW-0812">Transmembrane</keyword>
<dbReference type="EMBL" id="OZ037947">
    <property type="protein sequence ID" value="CAL1706467.1"/>
    <property type="molecule type" value="Genomic_DNA"/>
</dbReference>
<keyword evidence="8 16" id="KW-0808">Transferase</keyword>
<proteinExistence type="inferred from homology"/>
<feature type="compositionally biased region" description="Pro residues" evidence="17">
    <location>
        <begin position="167"/>
        <end position="176"/>
    </location>
</feature>
<evidence type="ECO:0000256" key="5">
    <source>
        <dbReference type="ARBA" id="ARBA00010185"/>
    </source>
</evidence>
<keyword evidence="15" id="KW-1208">Phospholipid metabolism</keyword>
<evidence type="ECO:0000256" key="6">
    <source>
        <dbReference type="ARBA" id="ARBA00012487"/>
    </source>
</evidence>
<comment type="subcellular location">
    <subcellularLocation>
        <location evidence="2">Membrane</location>
        <topology evidence="2">Multi-pass membrane protein</topology>
    </subcellularLocation>
</comment>
<evidence type="ECO:0000256" key="9">
    <source>
        <dbReference type="ARBA" id="ARBA00022692"/>
    </source>
</evidence>
<dbReference type="InterPro" id="IPR016720">
    <property type="entry name" value="PC_Trfase_euk"/>
</dbReference>
<name>A0ABP1DIK0_9APHY</name>
<evidence type="ECO:0000256" key="12">
    <source>
        <dbReference type="ARBA" id="ARBA00023098"/>
    </source>
</evidence>
<evidence type="ECO:0000256" key="2">
    <source>
        <dbReference type="ARBA" id="ARBA00004141"/>
    </source>
</evidence>